<feature type="compositionally biased region" description="Basic and acidic residues" evidence="2">
    <location>
        <begin position="17"/>
        <end position="39"/>
    </location>
</feature>
<organism evidence="4 5">
    <name type="scientific">Saxophila tyrrhenica</name>
    <dbReference type="NCBI Taxonomy" id="1690608"/>
    <lineage>
        <taxon>Eukaryota</taxon>
        <taxon>Fungi</taxon>
        <taxon>Dikarya</taxon>
        <taxon>Ascomycota</taxon>
        <taxon>Pezizomycotina</taxon>
        <taxon>Dothideomycetes</taxon>
        <taxon>Dothideomycetidae</taxon>
        <taxon>Mycosphaerellales</taxon>
        <taxon>Extremaceae</taxon>
        <taxon>Saxophila</taxon>
    </lineage>
</organism>
<dbReference type="InterPro" id="IPR007219">
    <property type="entry name" value="XnlR_reg_dom"/>
</dbReference>
<feature type="compositionally biased region" description="Low complexity" evidence="2">
    <location>
        <begin position="461"/>
        <end position="471"/>
    </location>
</feature>
<name>A0AAV9PDE9_9PEZI</name>
<evidence type="ECO:0000256" key="1">
    <source>
        <dbReference type="ARBA" id="ARBA00023242"/>
    </source>
</evidence>
<protein>
    <recommendedName>
        <fullName evidence="3">Xylanolytic transcriptional activator regulatory domain-containing protein</fullName>
    </recommendedName>
</protein>
<dbReference type="Proteomes" id="UP001337655">
    <property type="component" value="Unassembled WGS sequence"/>
</dbReference>
<feature type="region of interest" description="Disordered" evidence="2">
    <location>
        <begin position="450"/>
        <end position="480"/>
    </location>
</feature>
<gene>
    <name evidence="4" type="ORF">LTR77_003341</name>
</gene>
<dbReference type="PANTHER" id="PTHR31668:SF20">
    <property type="entry name" value="ZN(II)2CYS6 TRANSCRIPTION FACTOR (EUROFUNG)"/>
    <property type="match status" value="1"/>
</dbReference>
<evidence type="ECO:0000313" key="5">
    <source>
        <dbReference type="Proteomes" id="UP001337655"/>
    </source>
</evidence>
<dbReference type="EMBL" id="JAVRRT010000005">
    <property type="protein sequence ID" value="KAK5171705.1"/>
    <property type="molecule type" value="Genomic_DNA"/>
</dbReference>
<feature type="region of interest" description="Disordered" evidence="2">
    <location>
        <begin position="1"/>
        <end position="41"/>
    </location>
</feature>
<evidence type="ECO:0000313" key="4">
    <source>
        <dbReference type="EMBL" id="KAK5171705.1"/>
    </source>
</evidence>
<evidence type="ECO:0000259" key="3">
    <source>
        <dbReference type="SMART" id="SM00906"/>
    </source>
</evidence>
<sequence length="549" mass="61385">MITPNATAGPKGSRAKVISELREAQRKSHVPASRDDREASAGFDSFTRTSGLLPPELIATCTDFFFTNMYGTMPIVGRRSIVDMISEMDNNLEAYCLIASLCGYMLIQPNLDLKPESLGPMELPAQSTLQLGRILLREAINARKHLDYVESPSIRSVVTSFFLFGSYFCLDLQGTAWFHLREATTLALTTGMHEESTYAQLDREGSSRRRRLYWLLFVTERAYALQQHRPLSLHATIDLPTLQADQVETELNGFLHLVSLFRPFDDTFVGLWNKARTGCSTEWLATLQKQLSDALPTYIQSTECQAVDLKVSQQWLRTMVWQLSISHGYLSSRAIEQSMSFHFPIEVSRELVSATSKFSHEAMETHGIGLLEKLFDISCTLADVISYVPYEQQFFDSYGPREYLHQLMSLISTLRGGQERYMPLLLSKINDTMPNAPGYALNSVATSSHEEEMYDRSEAAGSSSGSSGFGSPPLRVPEQQRSNTFNGFTADYAPALNANVSQSFAQPLATTNLDYLDLPLTTAPFQMFAEPLVFPEVSGHVSYDSSSDM</sequence>
<dbReference type="CDD" id="cd12148">
    <property type="entry name" value="fungal_TF_MHR"/>
    <property type="match status" value="1"/>
</dbReference>
<dbReference type="RefSeq" id="XP_064660549.1">
    <property type="nucleotide sequence ID" value="XM_064800598.1"/>
</dbReference>
<dbReference type="GO" id="GO:0008270">
    <property type="term" value="F:zinc ion binding"/>
    <property type="evidence" value="ECO:0007669"/>
    <property type="project" value="InterPro"/>
</dbReference>
<dbReference type="PANTHER" id="PTHR31668">
    <property type="entry name" value="GLUCOSE TRANSPORT TRANSCRIPTION REGULATOR RGT1-RELATED-RELATED"/>
    <property type="match status" value="1"/>
</dbReference>
<dbReference type="SMART" id="SM00906">
    <property type="entry name" value="Fungal_trans"/>
    <property type="match status" value="1"/>
</dbReference>
<dbReference type="GO" id="GO:0006351">
    <property type="term" value="P:DNA-templated transcription"/>
    <property type="evidence" value="ECO:0007669"/>
    <property type="project" value="InterPro"/>
</dbReference>
<dbReference type="AlphaFoldDB" id="A0AAV9PDE9"/>
<dbReference type="GO" id="GO:0003677">
    <property type="term" value="F:DNA binding"/>
    <property type="evidence" value="ECO:0007669"/>
    <property type="project" value="InterPro"/>
</dbReference>
<dbReference type="InterPro" id="IPR050797">
    <property type="entry name" value="Carb_Metab_Trans_Reg"/>
</dbReference>
<accession>A0AAV9PDE9</accession>
<dbReference type="GeneID" id="89924688"/>
<reference evidence="4 5" key="1">
    <citation type="submission" date="2023-08" db="EMBL/GenBank/DDBJ databases">
        <title>Black Yeasts Isolated from many extreme environments.</title>
        <authorList>
            <person name="Coleine C."/>
            <person name="Stajich J.E."/>
            <person name="Selbmann L."/>
        </authorList>
    </citation>
    <scope>NUCLEOTIDE SEQUENCE [LARGE SCALE GENOMIC DNA]</scope>
    <source>
        <strain evidence="4 5">CCFEE 5935</strain>
    </source>
</reference>
<evidence type="ECO:0000256" key="2">
    <source>
        <dbReference type="SAM" id="MobiDB-lite"/>
    </source>
</evidence>
<proteinExistence type="predicted"/>
<feature type="domain" description="Xylanolytic transcriptional activator regulatory" evidence="3">
    <location>
        <begin position="176"/>
        <end position="254"/>
    </location>
</feature>
<keyword evidence="1" id="KW-0539">Nucleus</keyword>
<dbReference type="Pfam" id="PF04082">
    <property type="entry name" value="Fungal_trans"/>
    <property type="match status" value="1"/>
</dbReference>
<comment type="caution">
    <text evidence="4">The sequence shown here is derived from an EMBL/GenBank/DDBJ whole genome shotgun (WGS) entry which is preliminary data.</text>
</comment>
<keyword evidence="5" id="KW-1185">Reference proteome</keyword>